<accession>A0ABR1GBR7</accession>
<evidence type="ECO:0000313" key="8">
    <source>
        <dbReference type="EMBL" id="KAK7253303.1"/>
    </source>
</evidence>
<evidence type="ECO:0000256" key="1">
    <source>
        <dbReference type="ARBA" id="ARBA00004613"/>
    </source>
</evidence>
<keyword evidence="7" id="KW-0624">Polysaccharide degradation</keyword>
<dbReference type="Gene3D" id="3.40.50.1820">
    <property type="entry name" value="alpha/beta hydrolase"/>
    <property type="match status" value="1"/>
</dbReference>
<dbReference type="Proteomes" id="UP001363151">
    <property type="component" value="Unassembled WGS sequence"/>
</dbReference>
<evidence type="ECO:0008006" key="10">
    <source>
        <dbReference type="Google" id="ProtNLM"/>
    </source>
</evidence>
<dbReference type="PANTHER" id="PTHR38050">
    <property type="match status" value="1"/>
</dbReference>
<proteinExistence type="predicted"/>
<keyword evidence="3" id="KW-0858">Xylan degradation</keyword>
<dbReference type="InterPro" id="IPR029058">
    <property type="entry name" value="AB_hydrolase_fold"/>
</dbReference>
<reference evidence="8 9" key="1">
    <citation type="submission" date="2024-03" db="EMBL/GenBank/DDBJ databases">
        <title>Aureococcus anophagefferens CCMP1851 and Kratosvirus quantuckense: Draft genome of a second virus-susceptible host strain in the model system.</title>
        <authorList>
            <person name="Chase E."/>
            <person name="Truchon A.R."/>
            <person name="Schepens W."/>
            <person name="Wilhelm S.W."/>
        </authorList>
    </citation>
    <scope>NUCLEOTIDE SEQUENCE [LARGE SCALE GENOMIC DNA]</scope>
    <source>
        <strain evidence="8 9">CCMP1851</strain>
    </source>
</reference>
<comment type="subcellular location">
    <subcellularLocation>
        <location evidence="1">Secreted</location>
    </subcellularLocation>
</comment>
<keyword evidence="9" id="KW-1185">Reference proteome</keyword>
<evidence type="ECO:0000256" key="2">
    <source>
        <dbReference type="ARBA" id="ARBA00022525"/>
    </source>
</evidence>
<keyword evidence="4" id="KW-0732">Signal</keyword>
<evidence type="ECO:0000256" key="4">
    <source>
        <dbReference type="ARBA" id="ARBA00022729"/>
    </source>
</evidence>
<dbReference type="PANTHER" id="PTHR38050:SF2">
    <property type="entry name" value="FERULOYL ESTERASE C-RELATED"/>
    <property type="match status" value="1"/>
</dbReference>
<dbReference type="SUPFAM" id="SSF53474">
    <property type="entry name" value="alpha/beta-Hydrolases"/>
    <property type="match status" value="1"/>
</dbReference>
<dbReference type="InterPro" id="IPR043595">
    <property type="entry name" value="FaeB/C/D"/>
</dbReference>
<evidence type="ECO:0000256" key="7">
    <source>
        <dbReference type="ARBA" id="ARBA00023326"/>
    </source>
</evidence>
<evidence type="ECO:0000256" key="3">
    <source>
        <dbReference type="ARBA" id="ARBA00022651"/>
    </source>
</evidence>
<name>A0ABR1GBR7_AURAN</name>
<sequence length="399" mass="42523">MQLLVALCLAYANAAYVPSPSKGCSGKAAELPVTAGAEPQQQTITIQDASQSQGSIDRTYYLQLPKDYNDSQPAMLITDLHGYYDTAEGQIGENRLAEYLRTAGVNAVFVAPEGSNDGGASESWNVDGNGLNTAAGPLGDICETDRSFWSKYKCYDSCTAGDNGCDAAKGCNSASCMDDKGFLTQLLDHLQDTYCLDVRHNHYTSISTGSLMVMSLVKAIPDRVASMVPVAGSVAGSHFLGFNKNPETKSPVAYMDIHGVQDNTVPANVTNGFHPKKQRAKGHCDEDASGYCAGPDGSAVSNDGFFYTPVPNITLTWAENNDCDFSGNAPYATSFDGADAKWQFSCNAPHGSCGGADVVQCTGAWDHTWAFCPYNEYPCANTDYAQLAVEFMAAHPKLA</sequence>
<evidence type="ECO:0000256" key="6">
    <source>
        <dbReference type="ARBA" id="ARBA00023277"/>
    </source>
</evidence>
<evidence type="ECO:0000256" key="5">
    <source>
        <dbReference type="ARBA" id="ARBA00022801"/>
    </source>
</evidence>
<organism evidence="8 9">
    <name type="scientific">Aureococcus anophagefferens</name>
    <name type="common">Harmful bloom alga</name>
    <dbReference type="NCBI Taxonomy" id="44056"/>
    <lineage>
        <taxon>Eukaryota</taxon>
        <taxon>Sar</taxon>
        <taxon>Stramenopiles</taxon>
        <taxon>Ochrophyta</taxon>
        <taxon>Pelagophyceae</taxon>
        <taxon>Pelagomonadales</taxon>
        <taxon>Pelagomonadaceae</taxon>
        <taxon>Aureococcus</taxon>
    </lineage>
</organism>
<keyword evidence="2" id="KW-0964">Secreted</keyword>
<dbReference type="EMBL" id="JBBJCI010000035">
    <property type="protein sequence ID" value="KAK7253303.1"/>
    <property type="molecule type" value="Genomic_DNA"/>
</dbReference>
<gene>
    <name evidence="8" type="ORF">SO694_00001371</name>
</gene>
<keyword evidence="6" id="KW-0119">Carbohydrate metabolism</keyword>
<keyword evidence="5" id="KW-0378">Hydrolase</keyword>
<comment type="caution">
    <text evidence="8">The sequence shown here is derived from an EMBL/GenBank/DDBJ whole genome shotgun (WGS) entry which is preliminary data.</text>
</comment>
<evidence type="ECO:0000313" key="9">
    <source>
        <dbReference type="Proteomes" id="UP001363151"/>
    </source>
</evidence>
<protein>
    <recommendedName>
        <fullName evidence="10">Feruloyl esterase</fullName>
    </recommendedName>
</protein>